<sequence>MNKRNKLNKINKKSVLIVIVSLMILTPILVLAINWFLSHQDTIQHGKVSIGLILKESQIDTKKLVNSSIPNQFLKDDDTREFQVKHKLKLVQKLTSNDLSKLRVKSERKFEVKKDDTLDDNLAKLFHSRLVVDQKIVTDSWDQASLLSFPSFSGTQEQEPELSIMILVCENDLPDVILPENATITMTSTYTITDPNGNPLPKQDPITINTPMPPLRI</sequence>
<accession>A0A421NUQ4</accession>
<keyword evidence="4" id="KW-1185">Reference proteome</keyword>
<evidence type="ECO:0000256" key="2">
    <source>
        <dbReference type="SAM" id="Phobius"/>
    </source>
</evidence>
<proteinExistence type="predicted"/>
<dbReference type="AlphaFoldDB" id="A0A421NUQ4"/>
<keyword evidence="2" id="KW-0472">Membrane</keyword>
<feature type="region of interest" description="Disordered" evidence="1">
    <location>
        <begin position="194"/>
        <end position="217"/>
    </location>
</feature>
<keyword evidence="2" id="KW-0812">Transmembrane</keyword>
<evidence type="ECO:0000313" key="4">
    <source>
        <dbReference type="Proteomes" id="UP000283896"/>
    </source>
</evidence>
<organism evidence="3 4">
    <name type="scientific">Candidatus Phytoplasma solani</name>
    <dbReference type="NCBI Taxonomy" id="69896"/>
    <lineage>
        <taxon>Bacteria</taxon>
        <taxon>Bacillati</taxon>
        <taxon>Mycoplasmatota</taxon>
        <taxon>Mollicutes</taxon>
        <taxon>Acholeplasmatales</taxon>
        <taxon>Acholeplasmataceae</taxon>
        <taxon>Candidatus Phytoplasma</taxon>
        <taxon>16SrXII (Stolbur group)</taxon>
    </lineage>
</organism>
<feature type="transmembrane region" description="Helical" evidence="2">
    <location>
        <begin position="15"/>
        <end position="37"/>
    </location>
</feature>
<gene>
    <name evidence="3" type="ORF">PSSA1_v1c6270</name>
</gene>
<evidence type="ECO:0000313" key="3">
    <source>
        <dbReference type="EMBL" id="RMI87722.1"/>
    </source>
</evidence>
<dbReference type="Proteomes" id="UP000283896">
    <property type="component" value="Unassembled WGS sequence"/>
</dbReference>
<comment type="caution">
    <text evidence="3">The sequence shown here is derived from an EMBL/GenBank/DDBJ whole genome shotgun (WGS) entry which is preliminary data.</text>
</comment>
<name>A0A421NUQ4_9MOLU</name>
<reference evidence="4" key="1">
    <citation type="submission" date="2016-11" db="EMBL/GenBank/DDBJ databases">
        <title>Genome sequence of Candidatus Phytoplasma solani strain SA-1.</title>
        <authorList>
            <person name="Haryono M."/>
            <person name="Samarzija I."/>
            <person name="Seruga Music M."/>
            <person name="Hogenhout S."/>
            <person name="Kuo C.-H."/>
        </authorList>
    </citation>
    <scope>NUCLEOTIDE SEQUENCE [LARGE SCALE GENOMIC DNA]</scope>
    <source>
        <strain evidence="4">SA-1</strain>
    </source>
</reference>
<dbReference type="RefSeq" id="WP_122225628.1">
    <property type="nucleotide sequence ID" value="NZ_CP103785.1"/>
</dbReference>
<evidence type="ECO:0000256" key="1">
    <source>
        <dbReference type="SAM" id="MobiDB-lite"/>
    </source>
</evidence>
<dbReference type="EMBL" id="MPBG01000011">
    <property type="protein sequence ID" value="RMI87722.1"/>
    <property type="molecule type" value="Genomic_DNA"/>
</dbReference>
<keyword evidence="2" id="KW-1133">Transmembrane helix</keyword>
<protein>
    <submittedName>
        <fullName evidence="3">Uncharacterized protein</fullName>
    </submittedName>
</protein>